<gene>
    <name evidence="2" type="ORF">QQ002_04260</name>
</gene>
<evidence type="ECO:0000259" key="1">
    <source>
        <dbReference type="Pfam" id="PF00117"/>
    </source>
</evidence>
<organism evidence="2 3">
    <name type="scientific">Demequina lignilytica</name>
    <dbReference type="NCBI Taxonomy" id="3051663"/>
    <lineage>
        <taxon>Bacteria</taxon>
        <taxon>Bacillati</taxon>
        <taxon>Actinomycetota</taxon>
        <taxon>Actinomycetes</taxon>
        <taxon>Micrococcales</taxon>
        <taxon>Demequinaceae</taxon>
        <taxon>Demequina</taxon>
    </lineage>
</organism>
<protein>
    <submittedName>
        <fullName evidence="2">Glutamine amidotransferase</fullName>
    </submittedName>
</protein>
<dbReference type="InterPro" id="IPR029062">
    <property type="entry name" value="Class_I_gatase-like"/>
</dbReference>
<sequence length="225" mass="24129">MTLRCDVIRFVAFEDLGVWEPELRAHGYEVRYLDAGVDDVTEASGAELAIVLGAPIDAPDSAGYPVLDQVRAVLAARRDRPTVGVCLGAQLMALVAGASVLPGAREVGFAPVEVTEAGRRGPLRALDCAPVLHWHTDTFTLPDGAVLLASTAANRNQAFALGPWLAVQFHPEADPEAIERWLIGHTGDLRAWGIDPRELRQAARDHGDAAAMGGVQVIREYVRAL</sequence>
<dbReference type="Gene3D" id="3.40.50.880">
    <property type="match status" value="1"/>
</dbReference>
<dbReference type="GO" id="GO:0005829">
    <property type="term" value="C:cytosol"/>
    <property type="evidence" value="ECO:0007669"/>
    <property type="project" value="TreeGrafter"/>
</dbReference>
<dbReference type="PANTHER" id="PTHR42695:SF5">
    <property type="entry name" value="GLUTAMINE AMIDOTRANSFERASE YLR126C-RELATED"/>
    <property type="match status" value="1"/>
</dbReference>
<comment type="caution">
    <text evidence="2">The sequence shown here is derived from an EMBL/GenBank/DDBJ whole genome shotgun (WGS) entry which is preliminary data.</text>
</comment>
<dbReference type="CDD" id="cd01741">
    <property type="entry name" value="GATase1_1"/>
    <property type="match status" value="1"/>
</dbReference>
<dbReference type="Proteomes" id="UP001172756">
    <property type="component" value="Unassembled WGS sequence"/>
</dbReference>
<dbReference type="PANTHER" id="PTHR42695">
    <property type="entry name" value="GLUTAMINE AMIDOTRANSFERASE YLR126C-RELATED"/>
    <property type="match status" value="1"/>
</dbReference>
<dbReference type="SUPFAM" id="SSF52317">
    <property type="entry name" value="Class I glutamine amidotransferase-like"/>
    <property type="match status" value="1"/>
</dbReference>
<accession>A0AB35MG69</accession>
<feature type="domain" description="Glutamine amidotransferase" evidence="1">
    <location>
        <begin position="43"/>
        <end position="176"/>
    </location>
</feature>
<proteinExistence type="predicted"/>
<reference evidence="2 3" key="1">
    <citation type="submission" date="2023-06" db="EMBL/GenBank/DDBJ databases">
        <title>SYSU T0a273.</title>
        <authorList>
            <person name="Gao L."/>
            <person name="Fang B.-Z."/>
            <person name="Li W.-J."/>
        </authorList>
    </citation>
    <scope>NUCLEOTIDE SEQUENCE [LARGE SCALE GENOMIC DNA]</scope>
    <source>
        <strain evidence="2 3">SYSU T0a273</strain>
    </source>
</reference>
<dbReference type="AlphaFoldDB" id="A0AB35MG69"/>
<dbReference type="PROSITE" id="PS51273">
    <property type="entry name" value="GATASE_TYPE_1"/>
    <property type="match status" value="1"/>
</dbReference>
<dbReference type="InterPro" id="IPR017926">
    <property type="entry name" value="GATASE"/>
</dbReference>
<evidence type="ECO:0000313" key="2">
    <source>
        <dbReference type="EMBL" id="MDN4482753.1"/>
    </source>
</evidence>
<dbReference type="RefSeq" id="WP_301152608.1">
    <property type="nucleotide sequence ID" value="NZ_JAUHPZ010000002.1"/>
</dbReference>
<dbReference type="EMBL" id="JAUHQB010000002">
    <property type="protein sequence ID" value="MDN4482753.1"/>
    <property type="molecule type" value="Genomic_DNA"/>
</dbReference>
<evidence type="ECO:0000313" key="3">
    <source>
        <dbReference type="Proteomes" id="UP001172756"/>
    </source>
</evidence>
<name>A0AB35MG69_9MICO</name>
<keyword evidence="2" id="KW-0315">Glutamine amidotransferase</keyword>
<dbReference type="InterPro" id="IPR044992">
    <property type="entry name" value="ChyE-like"/>
</dbReference>
<dbReference type="Pfam" id="PF00117">
    <property type="entry name" value="GATase"/>
    <property type="match status" value="1"/>
</dbReference>